<sequence>MFCARLQVVRTETMRLLYITLLLCALSITVHSAADYDKGLREVLGYLEENVLDACEGQSEAVQCAQRELQSIMQFPSLSLFFIKECNCFKCITNNLQRAAFDVYVTETVVRPCGWFKHNDPDTYDDLLTCMKDGFNNLKFDDSTFTPDIDPKDEWESMKQLAKDCEDGGQQGNDMVKCVDEKYVNERAKKGQAACASKEDRNLYNSLRALLKLHQN</sequence>
<reference evidence="2 3" key="1">
    <citation type="journal article" date="2017" name="Nat. Ecol. Evol.">
        <title>Scallop genome provides insights into evolution of bilaterian karyotype and development.</title>
        <authorList>
            <person name="Wang S."/>
            <person name="Zhang J."/>
            <person name="Jiao W."/>
            <person name="Li J."/>
            <person name="Xun X."/>
            <person name="Sun Y."/>
            <person name="Guo X."/>
            <person name="Huan P."/>
            <person name="Dong B."/>
            <person name="Zhang L."/>
            <person name="Hu X."/>
            <person name="Sun X."/>
            <person name="Wang J."/>
            <person name="Zhao C."/>
            <person name="Wang Y."/>
            <person name="Wang D."/>
            <person name="Huang X."/>
            <person name="Wang R."/>
            <person name="Lv J."/>
            <person name="Li Y."/>
            <person name="Zhang Z."/>
            <person name="Liu B."/>
            <person name="Lu W."/>
            <person name="Hui Y."/>
            <person name="Liang J."/>
            <person name="Zhou Z."/>
            <person name="Hou R."/>
            <person name="Li X."/>
            <person name="Liu Y."/>
            <person name="Li H."/>
            <person name="Ning X."/>
            <person name="Lin Y."/>
            <person name="Zhao L."/>
            <person name="Xing Q."/>
            <person name="Dou J."/>
            <person name="Li Y."/>
            <person name="Mao J."/>
            <person name="Guo H."/>
            <person name="Dou H."/>
            <person name="Li T."/>
            <person name="Mu C."/>
            <person name="Jiang W."/>
            <person name="Fu Q."/>
            <person name="Fu X."/>
            <person name="Miao Y."/>
            <person name="Liu J."/>
            <person name="Yu Q."/>
            <person name="Li R."/>
            <person name="Liao H."/>
            <person name="Li X."/>
            <person name="Kong Y."/>
            <person name="Jiang Z."/>
            <person name="Chourrout D."/>
            <person name="Li R."/>
            <person name="Bao Z."/>
        </authorList>
    </citation>
    <scope>NUCLEOTIDE SEQUENCE [LARGE SCALE GENOMIC DNA]</scope>
    <source>
        <strain evidence="2 3">PY_sf001</strain>
    </source>
</reference>
<organism evidence="2 3">
    <name type="scientific">Mizuhopecten yessoensis</name>
    <name type="common">Japanese scallop</name>
    <name type="synonym">Patinopecten yessoensis</name>
    <dbReference type="NCBI Taxonomy" id="6573"/>
    <lineage>
        <taxon>Eukaryota</taxon>
        <taxon>Metazoa</taxon>
        <taxon>Spiralia</taxon>
        <taxon>Lophotrochozoa</taxon>
        <taxon>Mollusca</taxon>
        <taxon>Bivalvia</taxon>
        <taxon>Autobranchia</taxon>
        <taxon>Pteriomorphia</taxon>
        <taxon>Pectinida</taxon>
        <taxon>Pectinoidea</taxon>
        <taxon>Pectinidae</taxon>
        <taxon>Mizuhopecten</taxon>
    </lineage>
</organism>
<gene>
    <name evidence="2" type="ORF">KP79_PYT18561</name>
</gene>
<evidence type="ECO:0000256" key="1">
    <source>
        <dbReference type="SAM" id="SignalP"/>
    </source>
</evidence>
<protein>
    <submittedName>
        <fullName evidence="2">Uncharacterized protein</fullName>
    </submittedName>
</protein>
<keyword evidence="3" id="KW-1185">Reference proteome</keyword>
<dbReference type="Proteomes" id="UP000242188">
    <property type="component" value="Unassembled WGS sequence"/>
</dbReference>
<dbReference type="AlphaFoldDB" id="A0A210QUG6"/>
<feature type="chain" id="PRO_5012419743" evidence="1">
    <location>
        <begin position="33"/>
        <end position="216"/>
    </location>
</feature>
<proteinExistence type="predicted"/>
<evidence type="ECO:0000313" key="3">
    <source>
        <dbReference type="Proteomes" id="UP000242188"/>
    </source>
</evidence>
<accession>A0A210QUG6</accession>
<name>A0A210QUG6_MIZYE</name>
<comment type="caution">
    <text evidence="2">The sequence shown here is derived from an EMBL/GenBank/DDBJ whole genome shotgun (WGS) entry which is preliminary data.</text>
</comment>
<evidence type="ECO:0000313" key="2">
    <source>
        <dbReference type="EMBL" id="OWF52393.1"/>
    </source>
</evidence>
<feature type="signal peptide" evidence="1">
    <location>
        <begin position="1"/>
        <end position="32"/>
    </location>
</feature>
<keyword evidence="1" id="KW-0732">Signal</keyword>
<dbReference type="EMBL" id="NEDP02001812">
    <property type="protein sequence ID" value="OWF52393.1"/>
    <property type="molecule type" value="Genomic_DNA"/>
</dbReference>